<accession>A0A4U0EW56</accession>
<dbReference type="InterPro" id="IPR050310">
    <property type="entry name" value="VPS10-sortilin"/>
</dbReference>
<dbReference type="InterPro" id="IPR015943">
    <property type="entry name" value="WD40/YVTN_repeat-like_dom_sf"/>
</dbReference>
<dbReference type="SUPFAM" id="SSF50939">
    <property type="entry name" value="Sialidases"/>
    <property type="match status" value="1"/>
</dbReference>
<dbReference type="PANTHER" id="PTHR12106">
    <property type="entry name" value="SORTILIN RELATED"/>
    <property type="match status" value="1"/>
</dbReference>
<dbReference type="Proteomes" id="UP000307657">
    <property type="component" value="Unassembled WGS sequence"/>
</dbReference>
<keyword evidence="2" id="KW-1185">Reference proteome</keyword>
<dbReference type="SUPFAM" id="SSF110296">
    <property type="entry name" value="Oligoxyloglucan reducing end-specific cellobiohydrolase"/>
    <property type="match status" value="1"/>
</dbReference>
<keyword evidence="1" id="KW-0378">Hydrolase</keyword>
<organism evidence="1 2">
    <name type="scientific">Pontimicrobium aquaticum</name>
    <dbReference type="NCBI Taxonomy" id="2565367"/>
    <lineage>
        <taxon>Bacteria</taxon>
        <taxon>Pseudomonadati</taxon>
        <taxon>Bacteroidota</taxon>
        <taxon>Flavobacteriia</taxon>
        <taxon>Flavobacteriales</taxon>
        <taxon>Flavobacteriaceae</taxon>
        <taxon>Pontimicrobium</taxon>
    </lineage>
</organism>
<dbReference type="EMBL" id="SUPL01000004">
    <property type="protein sequence ID" value="TJY36135.1"/>
    <property type="molecule type" value="Genomic_DNA"/>
</dbReference>
<dbReference type="PANTHER" id="PTHR12106:SF27">
    <property type="entry name" value="SORTILIN-RELATED RECEPTOR"/>
    <property type="match status" value="1"/>
</dbReference>
<proteinExistence type="predicted"/>
<evidence type="ECO:0000313" key="1">
    <source>
        <dbReference type="EMBL" id="TJY36135.1"/>
    </source>
</evidence>
<dbReference type="Gene3D" id="2.130.10.10">
    <property type="entry name" value="YVTN repeat-like/Quinoprotein amine dehydrogenase"/>
    <property type="match status" value="3"/>
</dbReference>
<evidence type="ECO:0000313" key="2">
    <source>
        <dbReference type="Proteomes" id="UP000307657"/>
    </source>
</evidence>
<comment type="caution">
    <text evidence="1">The sequence shown here is derived from an EMBL/GenBank/DDBJ whole genome shotgun (WGS) entry which is preliminary data.</text>
</comment>
<name>A0A4U0EW56_9FLAO</name>
<gene>
    <name evidence="1" type="ORF">E5167_08975</name>
</gene>
<dbReference type="AlphaFoldDB" id="A0A4U0EW56"/>
<dbReference type="InterPro" id="IPR036278">
    <property type="entry name" value="Sialidase_sf"/>
</dbReference>
<protein>
    <submittedName>
        <fullName evidence="1">Glycoside hydrolase</fullName>
    </submittedName>
</protein>
<reference evidence="1 2" key="1">
    <citation type="submission" date="2019-04" db="EMBL/GenBank/DDBJ databases">
        <title>Lacinutrix sp. nov., isolated from marine water.</title>
        <authorList>
            <person name="Kim W."/>
        </authorList>
    </citation>
    <scope>NUCLEOTIDE SEQUENCE [LARGE SCALE GENOMIC DNA]</scope>
    <source>
        <strain evidence="1 2">CAU 1491</strain>
    </source>
</reference>
<dbReference type="GO" id="GO:0016787">
    <property type="term" value="F:hydrolase activity"/>
    <property type="evidence" value="ECO:0007669"/>
    <property type="project" value="UniProtKB-KW"/>
</dbReference>
<sequence length="976" mass="108001">MIGPFRAGRTVGAVGVPTQPNVFYIGVNNGGVWKTDDYGRTWNPIFDEAPTGSIGDLAVSPSNPNIIYVGTGEGMHRPDLSVGDGMFKSIDGGKNWQHIGLGDVQQVGRVIIHPTNPDIVFVAGMGHPYGANTERGVFKSIDGGETWKKALYINAQTGAIQVALDPNNSQIVFATLWEHQEGPWENAKFSGTNSGLYKSTDGGETWKKITKGLPGASDGLGRVWVTTALSNSQRMYAMVSARNNSGIYKSDDAGESWNLIHTNRRLLGRDIQVHPNNENVVFIANVASYRSDDGGKTWTSIKGAPGGDDYQRLWINPLQPDIRLFSADQGAVITVNGGKTWSSWYNQPTSQLYHVATDNQYPYWVYGGQQESGAIAVASRSNGGQISFREFIGVGADEYAYVAPDPKDPNIIYGGRVTRFDKRTGQNQFVGPEVLRSGKVRFLRTMPLMFHPLDDNMLLFGTNVVWKTLDGGQNWQQISPDLTKKNPEVPKSVGNYTTDAHKKMPQRAIVYALAPSTIDKNIIWAGTDDGLVHITTNGGTTWKNVTPPTLTSWDKISQIDAGHFNKGTAYIAVNAIRKDDMKPHVYKTHDFGETWTKIVSGMNPSGPVNTVREDYKQEGLLFAGTEREVYFSNNDGASWESLRLNMPASSIRDLVIHQNDLVIGTHGRSIWILDDFSPLRELTKLQSQNNYLFQPSDAIRVRHNVFTDTPLPPEEPTAQNPPDGALIDYYLGKAVNKVQLNILDQKNQLVSTFSSDDVAEEIDSTTMRHPTYWARPEQKLSTQEGHQRFVWNLRYQSPRGAQRSYGIAAVQYNTPSGPVGPFVAPGTYKVQLIVNGATTERSITVKLDPRSQIGSEAVDLQTQLSLLCYDNYNKLQTIRESIDNKIATQSLNKNSQVALNNFRGNGKPRSISFFYGSIQASDLEDETLVGLQSKLLYLIEVLQSADTMPTVKTTEAVNVLDARVKELLNRWKKIAK</sequence>
<dbReference type="OrthoDB" id="9757809at2"/>
<dbReference type="CDD" id="cd15482">
    <property type="entry name" value="Sialidase_non-viral"/>
    <property type="match status" value="1"/>
</dbReference>